<name>B7BC99_9BACT</name>
<keyword evidence="1" id="KW-1133">Transmembrane helix</keyword>
<reference evidence="2 3" key="2">
    <citation type="submission" date="2008-10" db="EMBL/GenBank/DDBJ databases">
        <authorList>
            <person name="Fulton L."/>
            <person name="Clifton S."/>
            <person name="Fulton B."/>
            <person name="Xu J."/>
            <person name="Minx P."/>
            <person name="Pepin K.H."/>
            <person name="Johnson M."/>
            <person name="Bhonagiri V."/>
            <person name="Nash W.E."/>
            <person name="Mardis E.R."/>
            <person name="Wilson R.K."/>
        </authorList>
    </citation>
    <scope>NUCLEOTIDE SEQUENCE [LARGE SCALE GENOMIC DNA]</scope>
    <source>
        <strain evidence="2 3">DSM 18315</strain>
    </source>
</reference>
<dbReference type="EMBL" id="ABYH01000291">
    <property type="protein sequence ID" value="EEC95942.1"/>
    <property type="molecule type" value="Genomic_DNA"/>
</dbReference>
<dbReference type="HOGENOM" id="CLU_093674_7_0_10"/>
<keyword evidence="1" id="KW-0472">Membrane</keyword>
<feature type="transmembrane region" description="Helical" evidence="1">
    <location>
        <begin position="38"/>
        <end position="65"/>
    </location>
</feature>
<reference evidence="2 3" key="1">
    <citation type="submission" date="2008-10" db="EMBL/GenBank/DDBJ databases">
        <title>Draft genome sequence of Parabacteroides johnsonii (DSM 18315).</title>
        <authorList>
            <person name="Sudarsanam P."/>
            <person name="Ley R."/>
            <person name="Guruge J."/>
            <person name="Turnbaugh P.J."/>
            <person name="Mahowald M."/>
            <person name="Liep D."/>
            <person name="Gordon J."/>
        </authorList>
    </citation>
    <scope>NUCLEOTIDE SEQUENCE [LARGE SCALE GENOMIC DNA]</scope>
    <source>
        <strain evidence="2 3">DSM 18315</strain>
    </source>
</reference>
<dbReference type="InterPro" id="IPR008523">
    <property type="entry name" value="DUF805"/>
</dbReference>
<evidence type="ECO:0000313" key="3">
    <source>
        <dbReference type="Proteomes" id="UP000005510"/>
    </source>
</evidence>
<dbReference type="STRING" id="537006.PRABACTJOHN_02667"/>
<evidence type="ECO:0000313" key="2">
    <source>
        <dbReference type="EMBL" id="EEC95942.1"/>
    </source>
</evidence>
<evidence type="ECO:0008006" key="4">
    <source>
        <dbReference type="Google" id="ProtNLM"/>
    </source>
</evidence>
<evidence type="ECO:0000256" key="1">
    <source>
        <dbReference type="SAM" id="Phobius"/>
    </source>
</evidence>
<gene>
    <name evidence="2" type="ORF">PRABACTJOHN_02667</name>
</gene>
<organism evidence="2 3">
    <name type="scientific">Parabacteroides johnsonii DSM 18315</name>
    <dbReference type="NCBI Taxonomy" id="537006"/>
    <lineage>
        <taxon>Bacteria</taxon>
        <taxon>Pseudomonadati</taxon>
        <taxon>Bacteroidota</taxon>
        <taxon>Bacteroidia</taxon>
        <taxon>Bacteroidales</taxon>
        <taxon>Tannerellaceae</taxon>
        <taxon>Parabacteroides</taxon>
    </lineage>
</organism>
<comment type="caution">
    <text evidence="2">The sequence shown here is derived from an EMBL/GenBank/DDBJ whole genome shotgun (WGS) entry which is preliminary data.</text>
</comment>
<feature type="transmembrane region" description="Helical" evidence="1">
    <location>
        <begin position="104"/>
        <end position="126"/>
    </location>
</feature>
<feature type="transmembrane region" description="Helical" evidence="1">
    <location>
        <begin position="71"/>
        <end position="92"/>
    </location>
</feature>
<sequence>MLKHREKFYKFLFSHFLNYYFMFKAPFSFEGRIRRIEYLLSAIIGGVVTGIAFWLGVGTAVFGAASNSGGGFGIGVLIGIAALAGGIWFTIAQDVKRLHDVDKSGWFLLLALIPIVNFILGLYMLFADGTVGPNRYGADPKNRMPYQAQPTSVNVTVNMNGEKQETIQTQTDKF</sequence>
<keyword evidence="1" id="KW-0812">Transmembrane</keyword>
<dbReference type="Proteomes" id="UP000005510">
    <property type="component" value="Unassembled WGS sequence"/>
</dbReference>
<proteinExistence type="predicted"/>
<dbReference type="AlphaFoldDB" id="B7BC99"/>
<accession>B7BC99</accession>
<dbReference type="GO" id="GO:0005886">
    <property type="term" value="C:plasma membrane"/>
    <property type="evidence" value="ECO:0007669"/>
    <property type="project" value="TreeGrafter"/>
</dbReference>
<protein>
    <recommendedName>
        <fullName evidence="4">DUF805 domain-containing protein</fullName>
    </recommendedName>
</protein>
<dbReference type="PANTHER" id="PTHR34980:SF3">
    <property type="entry name" value="BLR8105 PROTEIN"/>
    <property type="match status" value="1"/>
</dbReference>
<dbReference type="PANTHER" id="PTHR34980">
    <property type="entry name" value="INNER MEMBRANE PROTEIN-RELATED-RELATED"/>
    <property type="match status" value="1"/>
</dbReference>
<dbReference type="Pfam" id="PF05656">
    <property type="entry name" value="DUF805"/>
    <property type="match status" value="1"/>
</dbReference>